<gene>
    <name evidence="1" type="ORF">RchiOBHm_Chr5g0019021</name>
</gene>
<name>A0A2P6Q6W9_ROSCH</name>
<dbReference type="Gramene" id="PRQ29918">
    <property type="protein sequence ID" value="PRQ29918"/>
    <property type="gene ID" value="RchiOBHm_Chr5g0019021"/>
</dbReference>
<reference evidence="1 2" key="1">
    <citation type="journal article" date="2018" name="Nat. Genet.">
        <title>The Rosa genome provides new insights in the design of modern roses.</title>
        <authorList>
            <person name="Bendahmane M."/>
        </authorList>
    </citation>
    <scope>NUCLEOTIDE SEQUENCE [LARGE SCALE GENOMIC DNA]</scope>
    <source>
        <strain evidence="2">cv. Old Blush</strain>
    </source>
</reference>
<comment type="caution">
    <text evidence="1">The sequence shown here is derived from an EMBL/GenBank/DDBJ whole genome shotgun (WGS) entry which is preliminary data.</text>
</comment>
<organism evidence="1 2">
    <name type="scientific">Rosa chinensis</name>
    <name type="common">China rose</name>
    <dbReference type="NCBI Taxonomy" id="74649"/>
    <lineage>
        <taxon>Eukaryota</taxon>
        <taxon>Viridiplantae</taxon>
        <taxon>Streptophyta</taxon>
        <taxon>Embryophyta</taxon>
        <taxon>Tracheophyta</taxon>
        <taxon>Spermatophyta</taxon>
        <taxon>Magnoliopsida</taxon>
        <taxon>eudicotyledons</taxon>
        <taxon>Gunneridae</taxon>
        <taxon>Pentapetalae</taxon>
        <taxon>rosids</taxon>
        <taxon>fabids</taxon>
        <taxon>Rosales</taxon>
        <taxon>Rosaceae</taxon>
        <taxon>Rosoideae</taxon>
        <taxon>Rosoideae incertae sedis</taxon>
        <taxon>Rosa</taxon>
    </lineage>
</organism>
<evidence type="ECO:0000313" key="2">
    <source>
        <dbReference type="Proteomes" id="UP000238479"/>
    </source>
</evidence>
<protein>
    <submittedName>
        <fullName evidence="1">Uncharacterized protein</fullName>
    </submittedName>
</protein>
<sequence>MEIEALLLVLLQWLSVWLFASWIGLCVDKSCCSWFMDMVIVW</sequence>
<keyword evidence="2" id="KW-1185">Reference proteome</keyword>
<evidence type="ECO:0000313" key="1">
    <source>
        <dbReference type="EMBL" id="PRQ29918.1"/>
    </source>
</evidence>
<accession>A0A2P6Q6W9</accession>
<dbReference type="EMBL" id="PDCK01000043">
    <property type="protein sequence ID" value="PRQ29918.1"/>
    <property type="molecule type" value="Genomic_DNA"/>
</dbReference>
<dbReference type="Proteomes" id="UP000238479">
    <property type="component" value="Chromosome 5"/>
</dbReference>
<proteinExistence type="predicted"/>
<dbReference type="AlphaFoldDB" id="A0A2P6Q6W9"/>